<dbReference type="GO" id="GO:0004618">
    <property type="term" value="F:phosphoglycerate kinase activity"/>
    <property type="evidence" value="ECO:0007669"/>
    <property type="project" value="UniProtKB-EC"/>
</dbReference>
<evidence type="ECO:0000256" key="1">
    <source>
        <dbReference type="ARBA" id="ARBA00001946"/>
    </source>
</evidence>
<dbReference type="OrthoDB" id="1056777at2759"/>
<keyword evidence="5" id="KW-0547">Nucleotide-binding</keyword>
<accession>A0A835LQM1</accession>
<dbReference type="GO" id="GO:0043531">
    <property type="term" value="F:ADP binding"/>
    <property type="evidence" value="ECO:0007669"/>
    <property type="project" value="TreeGrafter"/>
</dbReference>
<dbReference type="PANTHER" id="PTHR11406">
    <property type="entry name" value="PHOSPHOGLYCERATE KINASE"/>
    <property type="match status" value="1"/>
</dbReference>
<dbReference type="Gene3D" id="3.80.10.10">
    <property type="entry name" value="Ribonuclease Inhibitor"/>
    <property type="match status" value="1"/>
</dbReference>
<name>A0A835LQM1_9MAGN</name>
<comment type="similarity">
    <text evidence="2">Belongs to the phosphoglycerate kinase family.</text>
</comment>
<dbReference type="Pfam" id="PF00162">
    <property type="entry name" value="PGK"/>
    <property type="match status" value="1"/>
</dbReference>
<dbReference type="InterPro" id="IPR015824">
    <property type="entry name" value="Phosphoglycerate_kinase_N"/>
</dbReference>
<reference evidence="9 10" key="1">
    <citation type="submission" date="2020-10" db="EMBL/GenBank/DDBJ databases">
        <title>The Coptis chinensis genome and diversification of protoberbering-type alkaloids.</title>
        <authorList>
            <person name="Wang B."/>
            <person name="Shu S."/>
            <person name="Song C."/>
            <person name="Liu Y."/>
        </authorList>
    </citation>
    <scope>NUCLEOTIDE SEQUENCE [LARGE SCALE GENOMIC DNA]</scope>
    <source>
        <strain evidence="9">HL-2020</strain>
        <tissue evidence="9">Leaf</tissue>
    </source>
</reference>
<dbReference type="InterPro" id="IPR032675">
    <property type="entry name" value="LRR_dom_sf"/>
</dbReference>
<keyword evidence="4" id="KW-0808">Transferase</keyword>
<dbReference type="SUPFAM" id="SSF53748">
    <property type="entry name" value="Phosphoglycerate kinase"/>
    <property type="match status" value="1"/>
</dbReference>
<keyword evidence="6" id="KW-0418">Kinase</keyword>
<dbReference type="PANTHER" id="PTHR11406:SF27">
    <property type="entry name" value="PHOSPHOGLYCERATE KINASE 3, CYTOSOLIC"/>
    <property type="match status" value="1"/>
</dbReference>
<comment type="cofactor">
    <cofactor evidence="1">
        <name>Mg(2+)</name>
        <dbReference type="ChEBI" id="CHEBI:18420"/>
    </cofactor>
</comment>
<dbReference type="Proteomes" id="UP000631114">
    <property type="component" value="Unassembled WGS sequence"/>
</dbReference>
<keyword evidence="10" id="KW-1185">Reference proteome</keyword>
<dbReference type="SUPFAM" id="SSF52058">
    <property type="entry name" value="L domain-like"/>
    <property type="match status" value="1"/>
</dbReference>
<evidence type="ECO:0000256" key="6">
    <source>
        <dbReference type="ARBA" id="ARBA00022777"/>
    </source>
</evidence>
<evidence type="ECO:0000256" key="4">
    <source>
        <dbReference type="ARBA" id="ARBA00022679"/>
    </source>
</evidence>
<protein>
    <recommendedName>
        <fullName evidence="3">phosphoglycerate kinase</fullName>
        <ecNumber evidence="3">2.7.2.3</ecNumber>
    </recommendedName>
</protein>
<dbReference type="InterPro" id="IPR036043">
    <property type="entry name" value="Phosphoglycerate_kinase_sf"/>
</dbReference>
<evidence type="ECO:0000256" key="2">
    <source>
        <dbReference type="ARBA" id="ARBA00008982"/>
    </source>
</evidence>
<comment type="caution">
    <text evidence="9">The sequence shown here is derived from an EMBL/GenBank/DDBJ whole genome shotgun (WGS) entry which is preliminary data.</text>
</comment>
<evidence type="ECO:0000256" key="7">
    <source>
        <dbReference type="ARBA" id="ARBA00022840"/>
    </source>
</evidence>
<dbReference type="GO" id="GO:0005829">
    <property type="term" value="C:cytosol"/>
    <property type="evidence" value="ECO:0007669"/>
    <property type="project" value="TreeGrafter"/>
</dbReference>
<keyword evidence="8" id="KW-0460">Magnesium</keyword>
<proteinExistence type="inferred from homology"/>
<dbReference type="AlphaFoldDB" id="A0A835LQM1"/>
<evidence type="ECO:0000256" key="5">
    <source>
        <dbReference type="ARBA" id="ARBA00022741"/>
    </source>
</evidence>
<evidence type="ECO:0000313" key="9">
    <source>
        <dbReference type="EMBL" id="KAF9603835.1"/>
    </source>
</evidence>
<dbReference type="EC" id="2.7.2.3" evidence="3"/>
<dbReference type="InterPro" id="IPR001576">
    <property type="entry name" value="Phosphoglycerate_kinase"/>
</dbReference>
<gene>
    <name evidence="9" type="ORF">IFM89_038018</name>
</gene>
<organism evidence="9 10">
    <name type="scientific">Coptis chinensis</name>
    <dbReference type="NCBI Taxonomy" id="261450"/>
    <lineage>
        <taxon>Eukaryota</taxon>
        <taxon>Viridiplantae</taxon>
        <taxon>Streptophyta</taxon>
        <taxon>Embryophyta</taxon>
        <taxon>Tracheophyta</taxon>
        <taxon>Spermatophyta</taxon>
        <taxon>Magnoliopsida</taxon>
        <taxon>Ranunculales</taxon>
        <taxon>Ranunculaceae</taxon>
        <taxon>Coptidoideae</taxon>
        <taxon>Coptis</taxon>
    </lineage>
</organism>
<dbReference type="GO" id="GO:0006096">
    <property type="term" value="P:glycolytic process"/>
    <property type="evidence" value="ECO:0007669"/>
    <property type="project" value="InterPro"/>
</dbReference>
<dbReference type="EMBL" id="JADFTS010000006">
    <property type="protein sequence ID" value="KAF9603835.1"/>
    <property type="molecule type" value="Genomic_DNA"/>
</dbReference>
<dbReference type="GO" id="GO:0005524">
    <property type="term" value="F:ATP binding"/>
    <property type="evidence" value="ECO:0007669"/>
    <property type="project" value="UniProtKB-KW"/>
</dbReference>
<dbReference type="Gene3D" id="3.40.50.1260">
    <property type="entry name" value="Phosphoglycerate kinase, N-terminal domain"/>
    <property type="match status" value="1"/>
</dbReference>
<evidence type="ECO:0000256" key="3">
    <source>
        <dbReference type="ARBA" id="ARBA00013061"/>
    </source>
</evidence>
<evidence type="ECO:0000313" key="10">
    <source>
        <dbReference type="Proteomes" id="UP000631114"/>
    </source>
</evidence>
<keyword evidence="7" id="KW-0067">ATP-binding</keyword>
<sequence length="197" mass="21204">MRLNNNSMSGPVPLSLVNMSQLAFLDFSYNNLSGPTPRFPARIFNIVGNPMICATGKEQECSGTTPLPLSFNLSSSQICLVRHLILLEGCKMNLVEEPWTSQLLPLSSLEVVNENDTRLAGCVNEVELDYLIGAVSNNPKRLFAAIIGGSKVSSKIGVIESLLEKVDILLLGGGMIFTFYKAQGNKVGSSLKGLVGK</sequence>
<dbReference type="GO" id="GO:0006094">
    <property type="term" value="P:gluconeogenesis"/>
    <property type="evidence" value="ECO:0007669"/>
    <property type="project" value="TreeGrafter"/>
</dbReference>
<evidence type="ECO:0000256" key="8">
    <source>
        <dbReference type="ARBA" id="ARBA00022842"/>
    </source>
</evidence>